<comment type="caution">
    <text evidence="1">The sequence shown here is derived from an EMBL/GenBank/DDBJ whole genome shotgun (WGS) entry which is preliminary data.</text>
</comment>
<feature type="non-terminal residue" evidence="1">
    <location>
        <position position="539"/>
    </location>
</feature>
<sequence>LAEWREVTVLSHITTPAASILSSTVPTAAATVTVMVLLLPLISPLVPVSLSSEPSSSSSESASSRSPVSSSSSIASVSSSLLTSVPSLTARSAPSASVRTRTVPVLMVGRRSAHVGPAQLVHSLQHLISRSHLRNVVVDQEAHMAQRVSGACEREHDKAAVLALALRLGTVLIRNLDTNGARLVDYLLDGGALLADHLAHHIRRHVKRLDGVLEHGARTLRRLLRRSNHLQVAILGGHPGDRRRYNVDDALNVAGSNYVRSLRADRQADQIRRKLKLLDIVAFLCEGGARRLLVALAHLGRTLLQLQPLALVLEVHLGDHVCALDGLLRRGRNLQARSVELGVQAGHAARKLARQRLLALVEGAQVLRHQDLVSLPLYGGALRVPVSIGTQALLPHDVRLLSRDQRAHLVEVYLYIEDAGLLPSGDLVAVDHLGELRLDDVFERKDALRIPRYDWHANLGNVNLLVRAPFLVIRNPDIVSLQLLDGCGVIDVVEENLDFHGSCGDELAGDNTCLTTNNTGIARKPTLKASRRGRLRNSG</sequence>
<accession>A0AAV5WHD9</accession>
<reference evidence="1" key="1">
    <citation type="submission" date="2023-10" db="EMBL/GenBank/DDBJ databases">
        <title>Genome assembly of Pristionchus species.</title>
        <authorList>
            <person name="Yoshida K."/>
            <person name="Sommer R.J."/>
        </authorList>
    </citation>
    <scope>NUCLEOTIDE SEQUENCE</scope>
    <source>
        <strain evidence="1">RS5133</strain>
    </source>
</reference>
<evidence type="ECO:0000313" key="1">
    <source>
        <dbReference type="EMBL" id="GMT31346.1"/>
    </source>
</evidence>
<evidence type="ECO:0000313" key="2">
    <source>
        <dbReference type="Proteomes" id="UP001432322"/>
    </source>
</evidence>
<proteinExistence type="predicted"/>
<name>A0AAV5WHD9_9BILA</name>
<protein>
    <submittedName>
        <fullName evidence="1">Uncharacterized protein</fullName>
    </submittedName>
</protein>
<dbReference type="AlphaFoldDB" id="A0AAV5WHD9"/>
<feature type="non-terminal residue" evidence="1">
    <location>
        <position position="1"/>
    </location>
</feature>
<keyword evidence="2" id="KW-1185">Reference proteome</keyword>
<organism evidence="1 2">
    <name type="scientific">Pristionchus fissidentatus</name>
    <dbReference type="NCBI Taxonomy" id="1538716"/>
    <lineage>
        <taxon>Eukaryota</taxon>
        <taxon>Metazoa</taxon>
        <taxon>Ecdysozoa</taxon>
        <taxon>Nematoda</taxon>
        <taxon>Chromadorea</taxon>
        <taxon>Rhabditida</taxon>
        <taxon>Rhabditina</taxon>
        <taxon>Diplogasteromorpha</taxon>
        <taxon>Diplogasteroidea</taxon>
        <taxon>Neodiplogasteridae</taxon>
        <taxon>Pristionchus</taxon>
    </lineage>
</organism>
<dbReference type="EMBL" id="BTSY01000006">
    <property type="protein sequence ID" value="GMT31346.1"/>
    <property type="molecule type" value="Genomic_DNA"/>
</dbReference>
<gene>
    <name evidence="1" type="ORF">PFISCL1PPCAC_22643</name>
</gene>
<dbReference type="Proteomes" id="UP001432322">
    <property type="component" value="Unassembled WGS sequence"/>
</dbReference>